<evidence type="ECO:0000256" key="3">
    <source>
        <dbReference type="ARBA" id="ARBA00023163"/>
    </source>
</evidence>
<dbReference type="Pfam" id="PF00440">
    <property type="entry name" value="TetR_N"/>
    <property type="match status" value="1"/>
</dbReference>
<dbReference type="EMBL" id="BASZ01000009">
    <property type="protein sequence ID" value="GAD50399.1"/>
    <property type="molecule type" value="Genomic_DNA"/>
</dbReference>
<dbReference type="OrthoDB" id="2356263at2"/>
<evidence type="ECO:0000256" key="4">
    <source>
        <dbReference type="PROSITE-ProRule" id="PRU00335"/>
    </source>
</evidence>
<dbReference type="GO" id="GO:0003700">
    <property type="term" value="F:DNA-binding transcription factor activity"/>
    <property type="evidence" value="ECO:0007669"/>
    <property type="project" value="TreeGrafter"/>
</dbReference>
<dbReference type="AlphaFoldDB" id="U2ZYF4"/>
<dbReference type="PANTHER" id="PTHR30055:SF234">
    <property type="entry name" value="HTH-TYPE TRANSCRIPTIONAL REGULATOR BETI"/>
    <property type="match status" value="1"/>
</dbReference>
<keyword evidence="3" id="KW-0804">Transcription</keyword>
<feature type="region of interest" description="Disordered" evidence="5">
    <location>
        <begin position="1"/>
        <end position="30"/>
    </location>
</feature>
<dbReference type="Gene3D" id="1.10.10.60">
    <property type="entry name" value="Homeodomain-like"/>
    <property type="match status" value="1"/>
</dbReference>
<dbReference type="Gene3D" id="1.10.357.10">
    <property type="entry name" value="Tetracycline Repressor, domain 2"/>
    <property type="match status" value="1"/>
</dbReference>
<dbReference type="InterPro" id="IPR050109">
    <property type="entry name" value="HTH-type_TetR-like_transc_reg"/>
</dbReference>
<name>U2ZYF4_9SPHN</name>
<evidence type="ECO:0000256" key="1">
    <source>
        <dbReference type="ARBA" id="ARBA00023015"/>
    </source>
</evidence>
<keyword evidence="1" id="KW-0805">Transcription regulation</keyword>
<comment type="caution">
    <text evidence="7">The sequence shown here is derived from an EMBL/GenBank/DDBJ whole genome shotgun (WGS) entry which is preliminary data.</text>
</comment>
<evidence type="ECO:0000256" key="5">
    <source>
        <dbReference type="SAM" id="MobiDB-lite"/>
    </source>
</evidence>
<evidence type="ECO:0000259" key="6">
    <source>
        <dbReference type="PROSITE" id="PS50977"/>
    </source>
</evidence>
<reference evidence="7 8" key="1">
    <citation type="submission" date="2013-09" db="EMBL/GenBank/DDBJ databases">
        <title>Whole genome shotgun sequence of Novosphingobium tardaugens NBRC 16725.</title>
        <authorList>
            <person name="Isaki S."/>
            <person name="Hosoyama A."/>
            <person name="Tsuchikane K."/>
            <person name="Katsumata H."/>
            <person name="Ando Y."/>
            <person name="Yamazaki S."/>
            <person name="Fujita N."/>
        </authorList>
    </citation>
    <scope>NUCLEOTIDE SEQUENCE [LARGE SCALE GENOMIC DNA]</scope>
    <source>
        <strain evidence="7 8">NBRC 16725</strain>
    </source>
</reference>
<feature type="domain" description="HTH tetR-type" evidence="6">
    <location>
        <begin position="31"/>
        <end position="91"/>
    </location>
</feature>
<keyword evidence="2 4" id="KW-0238">DNA-binding</keyword>
<dbReference type="eggNOG" id="COG1309">
    <property type="taxonomic scope" value="Bacteria"/>
</dbReference>
<dbReference type="InterPro" id="IPR001647">
    <property type="entry name" value="HTH_TetR"/>
</dbReference>
<gene>
    <name evidence="7" type="ORF">NT2_09_00070</name>
</gene>
<dbReference type="Proteomes" id="UP000016568">
    <property type="component" value="Unassembled WGS sequence"/>
</dbReference>
<dbReference type="InterPro" id="IPR036271">
    <property type="entry name" value="Tet_transcr_reg_TetR-rel_C_sf"/>
</dbReference>
<feature type="DNA-binding region" description="H-T-H motif" evidence="4">
    <location>
        <begin position="54"/>
        <end position="73"/>
    </location>
</feature>
<evidence type="ECO:0000313" key="7">
    <source>
        <dbReference type="EMBL" id="GAD50399.1"/>
    </source>
</evidence>
<keyword evidence="8" id="KW-1185">Reference proteome</keyword>
<dbReference type="GO" id="GO:0000976">
    <property type="term" value="F:transcription cis-regulatory region binding"/>
    <property type="evidence" value="ECO:0007669"/>
    <property type="project" value="TreeGrafter"/>
</dbReference>
<dbReference type="InterPro" id="IPR009057">
    <property type="entry name" value="Homeodomain-like_sf"/>
</dbReference>
<dbReference type="PRINTS" id="PR00455">
    <property type="entry name" value="HTHTETR"/>
</dbReference>
<dbReference type="SUPFAM" id="SSF46689">
    <property type="entry name" value="Homeodomain-like"/>
    <property type="match status" value="1"/>
</dbReference>
<protein>
    <recommendedName>
        <fullName evidence="6">HTH tetR-type domain-containing protein</fullName>
    </recommendedName>
</protein>
<evidence type="ECO:0000256" key="2">
    <source>
        <dbReference type="ARBA" id="ARBA00023125"/>
    </source>
</evidence>
<dbReference type="SUPFAM" id="SSF48498">
    <property type="entry name" value="Tetracyclin repressor-like, C-terminal domain"/>
    <property type="match status" value="1"/>
</dbReference>
<accession>U2ZYF4</accession>
<dbReference type="PANTHER" id="PTHR30055">
    <property type="entry name" value="HTH-TYPE TRANSCRIPTIONAL REGULATOR RUTR"/>
    <property type="match status" value="1"/>
</dbReference>
<proteinExistence type="predicted"/>
<organism evidence="7 8">
    <name type="scientific">Caenibius tardaugens NBRC 16725</name>
    <dbReference type="NCBI Taxonomy" id="1219035"/>
    <lineage>
        <taxon>Bacteria</taxon>
        <taxon>Pseudomonadati</taxon>
        <taxon>Pseudomonadota</taxon>
        <taxon>Alphaproteobacteria</taxon>
        <taxon>Sphingomonadales</taxon>
        <taxon>Erythrobacteraceae</taxon>
        <taxon>Caenibius</taxon>
    </lineage>
</organism>
<evidence type="ECO:0000313" key="8">
    <source>
        <dbReference type="Proteomes" id="UP000016568"/>
    </source>
</evidence>
<sequence>MNDKEGHNGEAAAAADEAVPAEKKRRRRRPEEVRSLVLAAAMEEFATSGFDGASVRNIAAQAGVSLSLLLYHFVSKENLWKELALDTASRLGKARAESLKARSDSPRERLRVAIRALVETFAEMPDFHRFMTIEAHRPSDRLDWLIETFVGEEHARWCELIEEAQKEGFVRFIRPDRLRFAITAMAAVPFAVSAEYEKLSERNPFTRAEVEETIAMIETLIFV</sequence>
<dbReference type="KEGG" id="ntd:EGO55_05595"/>
<dbReference type="PROSITE" id="PS50977">
    <property type="entry name" value="HTH_TETR_2"/>
    <property type="match status" value="1"/>
</dbReference>